<dbReference type="InterPro" id="IPR029276">
    <property type="entry name" value="PgbA_N"/>
</dbReference>
<comment type="caution">
    <text evidence="2">The sequence shown here is derived from an EMBL/GenBank/DDBJ whole genome shotgun (WGS) entry which is preliminary data.</text>
</comment>
<dbReference type="EMBL" id="VOWB01000048">
    <property type="protein sequence ID" value="TXE81309.1"/>
    <property type="molecule type" value="Genomic_DNA"/>
</dbReference>
<reference evidence="2 3" key="1">
    <citation type="submission" date="2019-07" db="EMBL/GenBank/DDBJ databases">
        <title>Rapid identification of Enteric Bacteria from Whole Genome Sequences (WGS) using Average Nucleotide Identity (ANI).</title>
        <authorList>
            <person name="Lane C."/>
        </authorList>
    </citation>
    <scope>NUCLEOTIDE SEQUENCE [LARGE SCALE GENOMIC DNA]</scope>
    <source>
        <strain evidence="2 3">2016D-0250</strain>
    </source>
</reference>
<evidence type="ECO:0000259" key="1">
    <source>
        <dbReference type="Pfam" id="PF15436"/>
    </source>
</evidence>
<evidence type="ECO:0000313" key="3">
    <source>
        <dbReference type="Proteomes" id="UP000321310"/>
    </source>
</evidence>
<accession>A0A5C7DZJ0</accession>
<dbReference type="Proteomes" id="UP000321310">
    <property type="component" value="Unassembled WGS sequence"/>
</dbReference>
<organism evidence="2 3">
    <name type="scientific">Campylobacter peloridis</name>
    <dbReference type="NCBI Taxonomy" id="488546"/>
    <lineage>
        <taxon>Bacteria</taxon>
        <taxon>Pseudomonadati</taxon>
        <taxon>Campylobacterota</taxon>
        <taxon>Epsilonproteobacteria</taxon>
        <taxon>Campylobacterales</taxon>
        <taxon>Campylobacteraceae</taxon>
        <taxon>Campylobacter</taxon>
    </lineage>
</organism>
<dbReference type="Pfam" id="PF15436">
    <property type="entry name" value="PGBA_N"/>
    <property type="match status" value="1"/>
</dbReference>
<gene>
    <name evidence="2" type="ORF">FPD46_05655</name>
</gene>
<proteinExistence type="predicted"/>
<name>A0A5C7DZJ0_9BACT</name>
<feature type="domain" description="Plasminogen-binding protein PgbA N-terminal" evidence="1">
    <location>
        <begin position="23"/>
        <end position="233"/>
    </location>
</feature>
<sequence length="240" mass="27741">MIRVFFIFCCFLAFLQAKNFDLIQTKLEKVDDIYGYIKDDPKILLHSSGIVVHDIDTQKSIIARASVIGRENGFVKLQFKVFDMLTQDAMPLPNVLPQVGDKVVLNYLYDRALIIAPDKKVYDFIAQKMNGLYFLHPDLFGAHMIQEYRQTPKRSDFRSFCSQNAVGLLIVALEKKAEVVDCQDFGKIEEFEIPQAQSLQIPFYSRITGYKSDIFSLNDEAIGNYYVYYEKLINLTREEN</sequence>
<evidence type="ECO:0000313" key="2">
    <source>
        <dbReference type="EMBL" id="TXE81309.1"/>
    </source>
</evidence>
<protein>
    <submittedName>
        <fullName evidence="2">Exporting protein</fullName>
    </submittedName>
</protein>
<dbReference type="AlphaFoldDB" id="A0A5C7DZJ0"/>